<sequence length="34" mass="4319">MDFFHCRNRVREKDKKINIYICRGRFKDDVDTWI</sequence>
<proteinExistence type="predicted"/>
<dbReference type="AlphaFoldDB" id="A0A0E9PJA8"/>
<protein>
    <submittedName>
        <fullName evidence="1">Uncharacterized protein</fullName>
    </submittedName>
</protein>
<evidence type="ECO:0000313" key="1">
    <source>
        <dbReference type="EMBL" id="JAH04170.1"/>
    </source>
</evidence>
<reference evidence="1" key="2">
    <citation type="journal article" date="2015" name="Fish Shellfish Immunol.">
        <title>Early steps in the European eel (Anguilla anguilla)-Vibrio vulnificus interaction in the gills: Role of the RtxA13 toxin.</title>
        <authorList>
            <person name="Callol A."/>
            <person name="Pajuelo D."/>
            <person name="Ebbesson L."/>
            <person name="Teles M."/>
            <person name="MacKenzie S."/>
            <person name="Amaro C."/>
        </authorList>
    </citation>
    <scope>NUCLEOTIDE SEQUENCE</scope>
</reference>
<organism evidence="1">
    <name type="scientific">Anguilla anguilla</name>
    <name type="common">European freshwater eel</name>
    <name type="synonym">Muraena anguilla</name>
    <dbReference type="NCBI Taxonomy" id="7936"/>
    <lineage>
        <taxon>Eukaryota</taxon>
        <taxon>Metazoa</taxon>
        <taxon>Chordata</taxon>
        <taxon>Craniata</taxon>
        <taxon>Vertebrata</taxon>
        <taxon>Euteleostomi</taxon>
        <taxon>Actinopterygii</taxon>
        <taxon>Neopterygii</taxon>
        <taxon>Teleostei</taxon>
        <taxon>Anguilliformes</taxon>
        <taxon>Anguillidae</taxon>
        <taxon>Anguilla</taxon>
    </lineage>
</organism>
<reference evidence="1" key="1">
    <citation type="submission" date="2014-11" db="EMBL/GenBank/DDBJ databases">
        <authorList>
            <person name="Amaro Gonzalez C."/>
        </authorList>
    </citation>
    <scope>NUCLEOTIDE SEQUENCE</scope>
</reference>
<name>A0A0E9PJA8_ANGAN</name>
<accession>A0A0E9PJA8</accession>
<dbReference type="EMBL" id="GBXM01104407">
    <property type="protein sequence ID" value="JAH04170.1"/>
    <property type="molecule type" value="Transcribed_RNA"/>
</dbReference>